<feature type="domain" description="BPG-independent PGAM N-terminal" evidence="12">
    <location>
        <begin position="86"/>
        <end position="300"/>
    </location>
</feature>
<comment type="catalytic activity">
    <reaction evidence="1">
        <text>(2R)-2-phosphoglycerate = (2R)-3-phosphoglycerate</text>
        <dbReference type="Rhea" id="RHEA:15901"/>
        <dbReference type="ChEBI" id="CHEBI:58272"/>
        <dbReference type="ChEBI" id="CHEBI:58289"/>
        <dbReference type="EC" id="5.4.2.12"/>
    </reaction>
</comment>
<proteinExistence type="inferred from homology"/>
<keyword evidence="7" id="KW-0324">Glycolysis</keyword>
<feature type="non-terminal residue" evidence="13">
    <location>
        <position position="403"/>
    </location>
</feature>
<dbReference type="InterPro" id="IPR017850">
    <property type="entry name" value="Alkaline_phosphatase_core_sf"/>
</dbReference>
<dbReference type="SUPFAM" id="SSF53649">
    <property type="entry name" value="Alkaline phosphatase-like"/>
    <property type="match status" value="1"/>
</dbReference>
<evidence type="ECO:0000256" key="4">
    <source>
        <dbReference type="ARBA" id="ARBA00004798"/>
    </source>
</evidence>
<dbReference type="Gene3D" id="3.40.720.10">
    <property type="entry name" value="Alkaline Phosphatase, subunit A"/>
    <property type="match status" value="1"/>
</dbReference>
<dbReference type="GO" id="GO:0004619">
    <property type="term" value="F:phosphoglycerate mutase activity"/>
    <property type="evidence" value="ECO:0007669"/>
    <property type="project" value="UniProtKB-UniRule"/>
</dbReference>
<dbReference type="Pfam" id="PF01676">
    <property type="entry name" value="Metalloenzyme"/>
    <property type="match status" value="1"/>
</dbReference>
<evidence type="ECO:0000256" key="8">
    <source>
        <dbReference type="ARBA" id="ARBA00023211"/>
    </source>
</evidence>
<evidence type="ECO:0000259" key="11">
    <source>
        <dbReference type="Pfam" id="PF01676"/>
    </source>
</evidence>
<evidence type="ECO:0000313" key="14">
    <source>
        <dbReference type="Proteomes" id="UP000748332"/>
    </source>
</evidence>
<dbReference type="SUPFAM" id="SSF64158">
    <property type="entry name" value="2,3-Bisphosphoglycerate-independent phosphoglycerate mutase, substrate-binding domain"/>
    <property type="match status" value="1"/>
</dbReference>
<evidence type="ECO:0000256" key="1">
    <source>
        <dbReference type="ARBA" id="ARBA00000370"/>
    </source>
</evidence>
<gene>
    <name evidence="13" type="primary">gpmI</name>
    <name evidence="13" type="ORF">KC622_03565</name>
</gene>
<dbReference type="FunFam" id="3.40.1450.10:FF:000002">
    <property type="entry name" value="2,3-bisphosphoglycerate-independent phosphoglycerate mutase"/>
    <property type="match status" value="1"/>
</dbReference>
<dbReference type="GO" id="GO:0005829">
    <property type="term" value="C:cytosol"/>
    <property type="evidence" value="ECO:0007669"/>
    <property type="project" value="TreeGrafter"/>
</dbReference>
<evidence type="ECO:0000259" key="12">
    <source>
        <dbReference type="Pfam" id="PF06415"/>
    </source>
</evidence>
<evidence type="ECO:0000256" key="7">
    <source>
        <dbReference type="ARBA" id="ARBA00023152"/>
    </source>
</evidence>
<dbReference type="InterPro" id="IPR011258">
    <property type="entry name" value="BPG-indep_PGM_N"/>
</dbReference>
<dbReference type="GO" id="GO:0006007">
    <property type="term" value="P:glucose catabolic process"/>
    <property type="evidence" value="ECO:0007669"/>
    <property type="project" value="InterPro"/>
</dbReference>
<sequence>MPQGKERTKVLLIIMDGLGVAPANRGNAVSLSKPQNLIKYWDAYPHTYLKASGEAVGLPPGIYGNSEVGHMNIGSGKVILQHLPKINKAIQTGAFFSNKTLESVLMHVQQNNGAVHLIGCLSDGAVHAHTDHFLAVIEYFSKKNYKGKLYIQAFTDGRDTSPTAAADYLSKVQKKIDSTKIGRIASMCGRAFAMDRNKKWERTQKAYDMLVNGKATKVNNWQEGLKAAYDQKQTDEYIEPVMIPDQGSLPTIKANDAVIYMNYRSDRALQLTDAFIQEDFSDFPVQKLPNLFFASMVAYRKDFPQNVLMPKEYITLSLGRIISEVGLKQLRIAESEKFPHVTYFFNGGIAIKYPGEDRIEIQSPNVPTYDMKPEMSALEVTQALEHRIDLMIYDFFVLNLANT</sequence>
<protein>
    <recommendedName>
        <fullName evidence="10">2,3-bisphosphoglycerate-independent phosphoglycerate mutase</fullName>
        <ecNumber evidence="10">5.4.2.12</ecNumber>
    </recommendedName>
</protein>
<keyword evidence="6" id="KW-0479">Metal-binding</keyword>
<feature type="domain" description="Metalloenzyme" evidence="11">
    <location>
        <begin position="9"/>
        <end position="403"/>
    </location>
</feature>
<reference evidence="13" key="2">
    <citation type="journal article" date="2021" name="Microbiome">
        <title>Successional dynamics and alternative stable states in a saline activated sludge microbial community over 9 years.</title>
        <authorList>
            <person name="Wang Y."/>
            <person name="Ye J."/>
            <person name="Ju F."/>
            <person name="Liu L."/>
            <person name="Boyd J.A."/>
            <person name="Deng Y."/>
            <person name="Parks D.H."/>
            <person name="Jiang X."/>
            <person name="Yin X."/>
            <person name="Woodcroft B.J."/>
            <person name="Tyson G.W."/>
            <person name="Hugenholtz P."/>
            <person name="Polz M.F."/>
            <person name="Zhang T."/>
        </authorList>
    </citation>
    <scope>NUCLEOTIDE SEQUENCE</scope>
    <source>
        <strain evidence="13">HKST-UBA16</strain>
    </source>
</reference>
<evidence type="ECO:0000256" key="5">
    <source>
        <dbReference type="ARBA" id="ARBA00008819"/>
    </source>
</evidence>
<evidence type="ECO:0000313" key="13">
    <source>
        <dbReference type="EMBL" id="MCA9375383.1"/>
    </source>
</evidence>
<dbReference type="Pfam" id="PF06415">
    <property type="entry name" value="iPGM_N"/>
    <property type="match status" value="1"/>
</dbReference>
<keyword evidence="9 13" id="KW-0413">Isomerase</keyword>
<keyword evidence="8" id="KW-0464">Manganese</keyword>
<dbReference type="Gene3D" id="3.40.1450.10">
    <property type="entry name" value="BPG-independent phosphoglycerate mutase, domain B"/>
    <property type="match status" value="1"/>
</dbReference>
<dbReference type="InterPro" id="IPR006124">
    <property type="entry name" value="Metalloenzyme"/>
</dbReference>
<comment type="similarity">
    <text evidence="5">Belongs to the BPG-independent phosphoglycerate mutase family.</text>
</comment>
<name>A0A955I2G3_9BACT</name>
<accession>A0A955I2G3</accession>
<dbReference type="EMBL" id="JAGQLM010000163">
    <property type="protein sequence ID" value="MCA9375383.1"/>
    <property type="molecule type" value="Genomic_DNA"/>
</dbReference>
<evidence type="ECO:0000256" key="10">
    <source>
        <dbReference type="NCBIfam" id="TIGR01307"/>
    </source>
</evidence>
<comment type="function">
    <text evidence="3">Catalyzes the interconversion of 2-phosphoglycerate and 3-phosphoglycerate.</text>
</comment>
<dbReference type="GO" id="GO:0030145">
    <property type="term" value="F:manganese ion binding"/>
    <property type="evidence" value="ECO:0007669"/>
    <property type="project" value="InterPro"/>
</dbReference>
<dbReference type="PANTHER" id="PTHR31637">
    <property type="entry name" value="2,3-BISPHOSPHOGLYCERATE-INDEPENDENT PHOSPHOGLYCERATE MUTASE"/>
    <property type="match status" value="1"/>
</dbReference>
<evidence type="ECO:0000256" key="2">
    <source>
        <dbReference type="ARBA" id="ARBA00001936"/>
    </source>
</evidence>
<comment type="cofactor">
    <cofactor evidence="2">
        <name>Mn(2+)</name>
        <dbReference type="ChEBI" id="CHEBI:29035"/>
    </cofactor>
</comment>
<comment type="caution">
    <text evidence="13">The sequence shown here is derived from an EMBL/GenBank/DDBJ whole genome shotgun (WGS) entry which is preliminary data.</text>
</comment>
<organism evidence="13 14">
    <name type="scientific">Candidatus Dojkabacteria bacterium</name>
    <dbReference type="NCBI Taxonomy" id="2099670"/>
    <lineage>
        <taxon>Bacteria</taxon>
        <taxon>Candidatus Dojkabacteria</taxon>
    </lineage>
</organism>
<dbReference type="NCBIfam" id="TIGR01307">
    <property type="entry name" value="pgm_bpd_ind"/>
    <property type="match status" value="1"/>
</dbReference>
<dbReference type="Proteomes" id="UP000748332">
    <property type="component" value="Unassembled WGS sequence"/>
</dbReference>
<evidence type="ECO:0000256" key="6">
    <source>
        <dbReference type="ARBA" id="ARBA00022723"/>
    </source>
</evidence>
<comment type="pathway">
    <text evidence="4">Carbohydrate degradation; glycolysis; pyruvate from D-glyceraldehyde 3-phosphate: step 3/5.</text>
</comment>
<dbReference type="InterPro" id="IPR005995">
    <property type="entry name" value="Pgm_bpd_ind"/>
</dbReference>
<dbReference type="InterPro" id="IPR036646">
    <property type="entry name" value="PGAM_B_sf"/>
</dbReference>
<dbReference type="CDD" id="cd16010">
    <property type="entry name" value="iPGM"/>
    <property type="match status" value="1"/>
</dbReference>
<dbReference type="EC" id="5.4.2.12" evidence="10"/>
<dbReference type="GO" id="GO:0006096">
    <property type="term" value="P:glycolytic process"/>
    <property type="evidence" value="ECO:0007669"/>
    <property type="project" value="UniProtKB-UniRule"/>
</dbReference>
<evidence type="ECO:0000256" key="3">
    <source>
        <dbReference type="ARBA" id="ARBA00002315"/>
    </source>
</evidence>
<reference evidence="13" key="1">
    <citation type="submission" date="2020-04" db="EMBL/GenBank/DDBJ databases">
        <authorList>
            <person name="Zhang T."/>
        </authorList>
    </citation>
    <scope>NUCLEOTIDE SEQUENCE</scope>
    <source>
        <strain evidence="13">HKST-UBA16</strain>
    </source>
</reference>
<dbReference type="AlphaFoldDB" id="A0A955I2G3"/>
<evidence type="ECO:0000256" key="9">
    <source>
        <dbReference type="ARBA" id="ARBA00023235"/>
    </source>
</evidence>
<dbReference type="PANTHER" id="PTHR31637:SF0">
    <property type="entry name" value="2,3-BISPHOSPHOGLYCERATE-INDEPENDENT PHOSPHOGLYCERATE MUTASE"/>
    <property type="match status" value="1"/>
</dbReference>